<dbReference type="GO" id="GO:0005886">
    <property type="term" value="C:plasma membrane"/>
    <property type="evidence" value="ECO:0007669"/>
    <property type="project" value="UniProtKB-SubCell"/>
</dbReference>
<evidence type="ECO:0000256" key="6">
    <source>
        <dbReference type="ARBA" id="ARBA00023136"/>
    </source>
</evidence>
<accession>A0A3E2XIC1</accession>
<feature type="transmembrane region" description="Helical" evidence="7">
    <location>
        <begin position="421"/>
        <end position="442"/>
    </location>
</feature>
<feature type="transmembrane region" description="Helical" evidence="7">
    <location>
        <begin position="171"/>
        <end position="190"/>
    </location>
</feature>
<feature type="transmembrane region" description="Helical" evidence="7">
    <location>
        <begin position="53"/>
        <end position="82"/>
    </location>
</feature>
<gene>
    <name evidence="8" type="ORF">DW747_14950</name>
</gene>
<keyword evidence="4 7" id="KW-0812">Transmembrane</keyword>
<sequence>MQKENKGSIDLTRGSIPGGILAFAIPLFLGQLLQQLYNMVDAWVIGNFADNDAFAAVSSTGTIVFLIIGFFSGIATGGGVIISRYFGARDEDNVSKAVHTNFLMGLIASAVGTVAGLILAPHLLVWLGTPDSVMPHALRYLQIYFGGVSTVILYNICMSIMRALGDSIHPLYYLLFSSIVNIGLDLLFVAHPAFHWGVTGAAAATVISQGLSVILCLFRMCRIKDYTRLDFKKLHYHSRMMKTVLYQGLPAGIQNAVITVGNLVIQKNINSFGAYAMSGMGAYSKIEGFVFLPIMSMAMALPTFVSQNLGARQYHRAKKGAVFGILFGMITAEVTGLLIYFFIPYALKIFGSTQEAIAYGTIHAHIVSLFFFLLAFSHCSAGVMRGCGYAVVPMAGMLLFWCGLRIVYVTTALRFFPVFQMISWAYPLTWGCSTILFLIFLFKANWQHHLD</sequence>
<feature type="transmembrane region" description="Helical" evidence="7">
    <location>
        <begin position="356"/>
        <end position="376"/>
    </location>
</feature>
<dbReference type="InterPro" id="IPR048279">
    <property type="entry name" value="MdtK-like"/>
</dbReference>
<evidence type="ECO:0000313" key="9">
    <source>
        <dbReference type="Proteomes" id="UP000261231"/>
    </source>
</evidence>
<dbReference type="RefSeq" id="WP_117541558.1">
    <property type="nucleotide sequence ID" value="NZ_QVFD01000020.1"/>
</dbReference>
<dbReference type="AlphaFoldDB" id="A0A3E2XIC1"/>
<dbReference type="GO" id="GO:0015297">
    <property type="term" value="F:antiporter activity"/>
    <property type="evidence" value="ECO:0007669"/>
    <property type="project" value="InterPro"/>
</dbReference>
<dbReference type="EMBL" id="QVFD01000020">
    <property type="protein sequence ID" value="RGC43802.1"/>
    <property type="molecule type" value="Genomic_DNA"/>
</dbReference>
<feature type="transmembrane region" description="Helical" evidence="7">
    <location>
        <begin position="286"/>
        <end position="309"/>
    </location>
</feature>
<name>A0A3E2XIC1_9FIRM</name>
<dbReference type="NCBIfam" id="TIGR00797">
    <property type="entry name" value="matE"/>
    <property type="match status" value="1"/>
</dbReference>
<organism evidence="8 9">
    <name type="scientific">Coprococcus catus</name>
    <dbReference type="NCBI Taxonomy" id="116085"/>
    <lineage>
        <taxon>Bacteria</taxon>
        <taxon>Bacillati</taxon>
        <taxon>Bacillota</taxon>
        <taxon>Clostridia</taxon>
        <taxon>Lachnospirales</taxon>
        <taxon>Lachnospiraceae</taxon>
        <taxon>Coprococcus</taxon>
    </lineage>
</organism>
<evidence type="ECO:0000256" key="7">
    <source>
        <dbReference type="SAM" id="Phobius"/>
    </source>
</evidence>
<dbReference type="PANTHER" id="PTHR43549:SF3">
    <property type="entry name" value="MULTIDRUG RESISTANCE PROTEIN YPNP-RELATED"/>
    <property type="match status" value="1"/>
</dbReference>
<feature type="transmembrane region" description="Helical" evidence="7">
    <location>
        <begin position="388"/>
        <end position="409"/>
    </location>
</feature>
<keyword evidence="3" id="KW-1003">Cell membrane</keyword>
<feature type="transmembrane region" description="Helical" evidence="7">
    <location>
        <begin position="321"/>
        <end position="344"/>
    </location>
</feature>
<protein>
    <submittedName>
        <fullName evidence="8">MATE family efflux transporter</fullName>
    </submittedName>
</protein>
<evidence type="ECO:0000256" key="3">
    <source>
        <dbReference type="ARBA" id="ARBA00022475"/>
    </source>
</evidence>
<comment type="caution">
    <text evidence="8">The sequence shown here is derived from an EMBL/GenBank/DDBJ whole genome shotgun (WGS) entry which is preliminary data.</text>
</comment>
<dbReference type="PIRSF" id="PIRSF006603">
    <property type="entry name" value="DinF"/>
    <property type="match status" value="1"/>
</dbReference>
<feature type="transmembrane region" description="Helical" evidence="7">
    <location>
        <begin position="102"/>
        <end position="123"/>
    </location>
</feature>
<proteinExistence type="predicted"/>
<keyword evidence="5 7" id="KW-1133">Transmembrane helix</keyword>
<reference evidence="8 9" key="1">
    <citation type="submission" date="2018-08" db="EMBL/GenBank/DDBJ databases">
        <title>A genome reference for cultivated species of the human gut microbiota.</title>
        <authorList>
            <person name="Zou Y."/>
            <person name="Xue W."/>
            <person name="Luo G."/>
        </authorList>
    </citation>
    <scope>NUCLEOTIDE SEQUENCE [LARGE SCALE GENOMIC DNA]</scope>
    <source>
        <strain evidence="8 9">AM28-39</strain>
    </source>
</reference>
<comment type="subcellular location">
    <subcellularLocation>
        <location evidence="1">Cell membrane</location>
        <topology evidence="1">Multi-pass membrane protein</topology>
    </subcellularLocation>
</comment>
<feature type="transmembrane region" description="Helical" evidence="7">
    <location>
        <begin position="244"/>
        <end position="266"/>
    </location>
</feature>
<evidence type="ECO:0000256" key="2">
    <source>
        <dbReference type="ARBA" id="ARBA00022448"/>
    </source>
</evidence>
<dbReference type="GO" id="GO:0042910">
    <property type="term" value="F:xenobiotic transmembrane transporter activity"/>
    <property type="evidence" value="ECO:0007669"/>
    <property type="project" value="InterPro"/>
</dbReference>
<evidence type="ECO:0000256" key="4">
    <source>
        <dbReference type="ARBA" id="ARBA00022692"/>
    </source>
</evidence>
<dbReference type="CDD" id="cd13138">
    <property type="entry name" value="MATE_yoeA_like"/>
    <property type="match status" value="1"/>
</dbReference>
<evidence type="ECO:0000256" key="5">
    <source>
        <dbReference type="ARBA" id="ARBA00022989"/>
    </source>
</evidence>
<evidence type="ECO:0000313" key="8">
    <source>
        <dbReference type="EMBL" id="RGC43802.1"/>
    </source>
</evidence>
<dbReference type="PANTHER" id="PTHR43549">
    <property type="entry name" value="MULTIDRUG RESISTANCE PROTEIN YPNP-RELATED"/>
    <property type="match status" value="1"/>
</dbReference>
<dbReference type="InterPro" id="IPR002528">
    <property type="entry name" value="MATE_fam"/>
</dbReference>
<evidence type="ECO:0000256" key="1">
    <source>
        <dbReference type="ARBA" id="ARBA00004651"/>
    </source>
</evidence>
<dbReference type="Pfam" id="PF01554">
    <property type="entry name" value="MatE"/>
    <property type="match status" value="2"/>
</dbReference>
<dbReference type="InterPro" id="IPR052031">
    <property type="entry name" value="Membrane_Transporter-Flippase"/>
</dbReference>
<feature type="transmembrane region" description="Helical" evidence="7">
    <location>
        <begin position="143"/>
        <end position="164"/>
    </location>
</feature>
<dbReference type="OrthoDB" id="9776324at2"/>
<keyword evidence="6 7" id="KW-0472">Membrane</keyword>
<keyword evidence="9" id="KW-1185">Reference proteome</keyword>
<feature type="transmembrane region" description="Helical" evidence="7">
    <location>
        <begin position="196"/>
        <end position="218"/>
    </location>
</feature>
<keyword evidence="2" id="KW-0813">Transport</keyword>
<feature type="transmembrane region" description="Helical" evidence="7">
    <location>
        <begin position="12"/>
        <end position="33"/>
    </location>
</feature>
<dbReference type="Proteomes" id="UP000261231">
    <property type="component" value="Unassembled WGS sequence"/>
</dbReference>